<dbReference type="Proteomes" id="UP000008698">
    <property type="component" value="Unassembled WGS sequence"/>
</dbReference>
<name>C9SUV8_VERA1</name>
<dbReference type="eggNOG" id="ENOG502RVVW">
    <property type="taxonomic scope" value="Eukaryota"/>
</dbReference>
<keyword evidence="3" id="KW-1185">Reference proteome</keyword>
<dbReference type="KEGG" id="val:VDBG_08683"/>
<accession>C9SUV8</accession>
<reference evidence="3" key="1">
    <citation type="journal article" date="2011" name="PLoS Pathog.">
        <title>Comparative genomics yields insights into niche adaptation of plant vascular wilt pathogens.</title>
        <authorList>
            <person name="Klosterman S.J."/>
            <person name="Subbarao K.V."/>
            <person name="Kang S."/>
            <person name="Veronese P."/>
            <person name="Gold S.E."/>
            <person name="Thomma B.P.H.J."/>
            <person name="Chen Z."/>
            <person name="Henrissat B."/>
            <person name="Lee Y.-H."/>
            <person name="Park J."/>
            <person name="Garcia-Pedrajas M.D."/>
            <person name="Barbara D.J."/>
            <person name="Anchieta A."/>
            <person name="de Jonge R."/>
            <person name="Santhanam P."/>
            <person name="Maruthachalam K."/>
            <person name="Atallah Z."/>
            <person name="Amyotte S.G."/>
            <person name="Paz Z."/>
            <person name="Inderbitzin P."/>
            <person name="Hayes R.J."/>
            <person name="Heiman D.I."/>
            <person name="Young S."/>
            <person name="Zeng Q."/>
            <person name="Engels R."/>
            <person name="Galagan J."/>
            <person name="Cuomo C.A."/>
            <person name="Dobinson K.F."/>
            <person name="Ma L.-J."/>
        </authorList>
    </citation>
    <scope>NUCLEOTIDE SEQUENCE [LARGE SCALE GENOMIC DNA]</scope>
    <source>
        <strain evidence="3">VaMs.102 / ATCC MYA-4576 / FGSC 10136</strain>
    </source>
</reference>
<dbReference type="EMBL" id="DS985226">
    <property type="protein sequence ID" value="EEY22573.1"/>
    <property type="molecule type" value="Genomic_DNA"/>
</dbReference>
<proteinExistence type="predicted"/>
<protein>
    <submittedName>
        <fullName evidence="2">Uncharacterized protein</fullName>
    </submittedName>
</protein>
<dbReference type="HOGENOM" id="CLU_1788303_0_0_1"/>
<organism evidence="3">
    <name type="scientific">Verticillium alfalfae (strain VaMs.102 / ATCC MYA-4576 / FGSC 10136)</name>
    <name type="common">Verticillium wilt of alfalfa</name>
    <name type="synonym">Verticillium albo-atrum</name>
    <dbReference type="NCBI Taxonomy" id="526221"/>
    <lineage>
        <taxon>Eukaryota</taxon>
        <taxon>Fungi</taxon>
        <taxon>Dikarya</taxon>
        <taxon>Ascomycota</taxon>
        <taxon>Pezizomycotina</taxon>
        <taxon>Sordariomycetes</taxon>
        <taxon>Hypocreomycetidae</taxon>
        <taxon>Glomerellales</taxon>
        <taxon>Plectosphaerellaceae</taxon>
        <taxon>Verticillium</taxon>
    </lineage>
</organism>
<dbReference type="AlphaFoldDB" id="C9SUV8"/>
<dbReference type="STRING" id="526221.C9SUV8"/>
<evidence type="ECO:0000256" key="1">
    <source>
        <dbReference type="SAM" id="MobiDB-lite"/>
    </source>
</evidence>
<evidence type="ECO:0000313" key="2">
    <source>
        <dbReference type="EMBL" id="EEY22573.1"/>
    </source>
</evidence>
<sequence length="145" mass="16004">MSDGRHSSAGHSVHSVHSLASGRASSLGMHTDNFLVSSHEDDSPIDAVDPPPEFFILGSVPSIIRCWLSKNFAHATMRYADLCTGSQKSVIDYSLIRELELEDELERDVDGVYKGGEECLPRGGHAREDAPLREPRPDPQHHGRF</sequence>
<dbReference type="GeneID" id="9534275"/>
<gene>
    <name evidence="2" type="ORF">VDBG_08683</name>
</gene>
<dbReference type="OrthoDB" id="5369841at2759"/>
<feature type="region of interest" description="Disordered" evidence="1">
    <location>
        <begin position="114"/>
        <end position="145"/>
    </location>
</feature>
<dbReference type="RefSeq" id="XP_003000887.1">
    <property type="nucleotide sequence ID" value="XM_003000841.1"/>
</dbReference>
<evidence type="ECO:0000313" key="3">
    <source>
        <dbReference type="Proteomes" id="UP000008698"/>
    </source>
</evidence>